<sequence length="380" mass="42651">MWADPTESATVLTSFDDYLIHQTPRPVAIPATSDRNAYDRFWFNGYTDDGGLYLGIGAARYPNLGIQDCGLTVVHDGVQHAFHASRRMPDDPSDMTIGPFRIEILEPMKRLRVVLEDNETGIGAELTWTPRTASFAEDYQLLDRGMINSHMEATRFNQFGRWTGEIRLPGTTVAVDRVWGTKDRSWGVRPVGAPAPPGAPRQHKGLKFFWAPLHWDDHVTHMGVFEDADGHQMHWDGFILPAYGDPDDIPGIEDPGIERLLRVQHDLAFVSGTRRISGGRITLDRVDRDPLVIDLEPLVTARMKGMGYGHSTWGHGHWKGELAMEGESWRLDEVDEMSPENLHVQSVVRATCGDRTGIGVLEQIVVGPYPRYGFTEFLDP</sequence>
<dbReference type="EMBL" id="UINC01081381">
    <property type="protein sequence ID" value="SVC25173.1"/>
    <property type="molecule type" value="Genomic_DNA"/>
</dbReference>
<protein>
    <recommendedName>
        <fullName evidence="2">AttH domain-containing protein</fullName>
    </recommendedName>
</protein>
<evidence type="ECO:0000313" key="1">
    <source>
        <dbReference type="EMBL" id="SVC25173.1"/>
    </source>
</evidence>
<feature type="non-terminal residue" evidence="1">
    <location>
        <position position="380"/>
    </location>
</feature>
<evidence type="ECO:0008006" key="2">
    <source>
        <dbReference type="Google" id="ProtNLM"/>
    </source>
</evidence>
<gene>
    <name evidence="1" type="ORF">METZ01_LOCUS278027</name>
</gene>
<dbReference type="AlphaFoldDB" id="A0A382KNX8"/>
<accession>A0A382KNX8</accession>
<proteinExistence type="predicted"/>
<dbReference type="SUPFAM" id="SSF159245">
    <property type="entry name" value="AttH-like"/>
    <property type="match status" value="1"/>
</dbReference>
<name>A0A382KNX8_9ZZZZ</name>
<reference evidence="1" key="1">
    <citation type="submission" date="2018-05" db="EMBL/GenBank/DDBJ databases">
        <authorList>
            <person name="Lanie J.A."/>
            <person name="Ng W.-L."/>
            <person name="Kazmierczak K.M."/>
            <person name="Andrzejewski T.M."/>
            <person name="Davidsen T.M."/>
            <person name="Wayne K.J."/>
            <person name="Tettelin H."/>
            <person name="Glass J.I."/>
            <person name="Rusch D."/>
            <person name="Podicherti R."/>
            <person name="Tsui H.-C.T."/>
            <person name="Winkler M.E."/>
        </authorList>
    </citation>
    <scope>NUCLEOTIDE SEQUENCE</scope>
</reference>
<organism evidence="1">
    <name type="scientific">marine metagenome</name>
    <dbReference type="NCBI Taxonomy" id="408172"/>
    <lineage>
        <taxon>unclassified sequences</taxon>
        <taxon>metagenomes</taxon>
        <taxon>ecological metagenomes</taxon>
    </lineage>
</organism>